<protein>
    <recommendedName>
        <fullName evidence="13">E3 ubiquitin protein ligase</fullName>
        <ecNumber evidence="13">2.3.2.27</ecNumber>
    </recommendedName>
</protein>
<keyword evidence="11 13" id="KW-0175">Coiled coil</keyword>
<evidence type="ECO:0000313" key="18">
    <source>
        <dbReference type="Proteomes" id="UP000694382"/>
    </source>
</evidence>
<proteinExistence type="inferred from homology"/>
<keyword evidence="10 13" id="KW-0156">Chromatin regulator</keyword>
<evidence type="ECO:0000256" key="1">
    <source>
        <dbReference type="ARBA" id="ARBA00000900"/>
    </source>
</evidence>
<keyword evidence="16" id="KW-0472">Membrane</keyword>
<comment type="catalytic activity">
    <reaction evidence="1 13">
        <text>S-ubiquitinyl-[E2 ubiquitin-conjugating enzyme]-L-cysteine + [acceptor protein]-L-lysine = [E2 ubiquitin-conjugating enzyme]-L-cysteine + N(6)-ubiquitinyl-[acceptor protein]-L-lysine.</text>
        <dbReference type="EC" id="2.3.2.27"/>
    </reaction>
</comment>
<evidence type="ECO:0000256" key="8">
    <source>
        <dbReference type="ARBA" id="ARBA00022786"/>
    </source>
</evidence>
<evidence type="ECO:0000256" key="4">
    <source>
        <dbReference type="ARBA" id="ARBA00005555"/>
    </source>
</evidence>
<organism evidence="17 18">
    <name type="scientific">Geospiza parvula</name>
    <name type="common">Small tree-finch</name>
    <name type="synonym">Camarhynchus parvulus</name>
    <dbReference type="NCBI Taxonomy" id="87175"/>
    <lineage>
        <taxon>Eukaryota</taxon>
        <taxon>Metazoa</taxon>
        <taxon>Chordata</taxon>
        <taxon>Craniata</taxon>
        <taxon>Vertebrata</taxon>
        <taxon>Euteleostomi</taxon>
        <taxon>Archelosauria</taxon>
        <taxon>Archosauria</taxon>
        <taxon>Dinosauria</taxon>
        <taxon>Saurischia</taxon>
        <taxon>Theropoda</taxon>
        <taxon>Coelurosauria</taxon>
        <taxon>Aves</taxon>
        <taxon>Neognathae</taxon>
        <taxon>Neoaves</taxon>
        <taxon>Telluraves</taxon>
        <taxon>Australaves</taxon>
        <taxon>Passeriformes</taxon>
        <taxon>Thraupidae</taxon>
        <taxon>Camarhynchus</taxon>
    </lineage>
</organism>
<feature type="coiled-coil region" evidence="14">
    <location>
        <begin position="306"/>
        <end position="343"/>
    </location>
</feature>
<reference evidence="17" key="1">
    <citation type="submission" date="2020-02" db="EMBL/GenBank/DDBJ databases">
        <authorList>
            <person name="Enbody D E."/>
            <person name="Pettersson E M."/>
        </authorList>
    </citation>
    <scope>NUCLEOTIDE SEQUENCE [LARGE SCALE GENOMIC DNA]</scope>
</reference>
<evidence type="ECO:0000256" key="10">
    <source>
        <dbReference type="ARBA" id="ARBA00022853"/>
    </source>
</evidence>
<name>A0A8U8BIH0_GEOPR</name>
<dbReference type="GO" id="GO:0005634">
    <property type="term" value="C:nucleus"/>
    <property type="evidence" value="ECO:0007669"/>
    <property type="project" value="UniProtKB-SubCell"/>
</dbReference>
<evidence type="ECO:0000256" key="12">
    <source>
        <dbReference type="ARBA" id="ARBA00023242"/>
    </source>
</evidence>
<keyword evidence="16" id="KW-0812">Transmembrane</keyword>
<evidence type="ECO:0000313" key="17">
    <source>
        <dbReference type="Ensembl" id="ENSCPVP00000024827.1"/>
    </source>
</evidence>
<evidence type="ECO:0000256" key="16">
    <source>
        <dbReference type="SAM" id="Phobius"/>
    </source>
</evidence>
<reference evidence="17" key="3">
    <citation type="submission" date="2025-09" db="UniProtKB">
        <authorList>
            <consortium name="Ensembl"/>
        </authorList>
    </citation>
    <scope>IDENTIFICATION</scope>
</reference>
<dbReference type="Pfam" id="PF26095">
    <property type="entry name" value="CC_Bre1"/>
    <property type="match status" value="1"/>
</dbReference>
<feature type="compositionally biased region" description="Basic and acidic residues" evidence="15">
    <location>
        <begin position="118"/>
        <end position="127"/>
    </location>
</feature>
<dbReference type="InterPro" id="IPR013083">
    <property type="entry name" value="Znf_RING/FYVE/PHD"/>
</dbReference>
<dbReference type="InterPro" id="IPR013956">
    <property type="entry name" value="E3_ubiquit_lig_Bre1"/>
</dbReference>
<dbReference type="AlphaFoldDB" id="A0A8U8BIH0"/>
<dbReference type="GO" id="GO:0006325">
    <property type="term" value="P:chromatin organization"/>
    <property type="evidence" value="ECO:0007669"/>
    <property type="project" value="UniProtKB-KW"/>
</dbReference>
<feature type="transmembrane region" description="Helical" evidence="16">
    <location>
        <begin position="502"/>
        <end position="524"/>
    </location>
</feature>
<evidence type="ECO:0000256" key="6">
    <source>
        <dbReference type="ARBA" id="ARBA00022723"/>
    </source>
</evidence>
<dbReference type="PROSITE" id="PS50089">
    <property type="entry name" value="ZF_RING_2"/>
    <property type="match status" value="1"/>
</dbReference>
<dbReference type="GO" id="GO:0008270">
    <property type="term" value="F:zinc ion binding"/>
    <property type="evidence" value="ECO:0007669"/>
    <property type="project" value="UniProtKB-KW"/>
</dbReference>
<feature type="coiled-coil region" evidence="14">
    <location>
        <begin position="421"/>
        <end position="448"/>
    </location>
</feature>
<evidence type="ECO:0000256" key="13">
    <source>
        <dbReference type="RuleBase" id="RU365038"/>
    </source>
</evidence>
<dbReference type="PANTHER" id="PTHR23163:SF2">
    <property type="entry name" value="E3 UBIQUITIN-PROTEIN LIGASE BRE1A"/>
    <property type="match status" value="1"/>
</dbReference>
<dbReference type="CDD" id="cd16814">
    <property type="entry name" value="RING-HC_RNF20"/>
    <property type="match status" value="1"/>
</dbReference>
<evidence type="ECO:0000256" key="15">
    <source>
        <dbReference type="SAM" id="MobiDB-lite"/>
    </source>
</evidence>
<keyword evidence="8 13" id="KW-0833">Ubl conjugation pathway</keyword>
<feature type="coiled-coil region" evidence="14">
    <location>
        <begin position="46"/>
        <end position="80"/>
    </location>
</feature>
<comment type="similarity">
    <text evidence="4 13">Belongs to the BRE1 family.</text>
</comment>
<keyword evidence="7 13" id="KW-0863">Zinc-finger</keyword>
<evidence type="ECO:0000256" key="3">
    <source>
        <dbReference type="ARBA" id="ARBA00004906"/>
    </source>
</evidence>
<evidence type="ECO:0000256" key="5">
    <source>
        <dbReference type="ARBA" id="ARBA00022679"/>
    </source>
</evidence>
<accession>A0A8U8BIH0</accession>
<dbReference type="SUPFAM" id="SSF57850">
    <property type="entry name" value="RING/U-box"/>
    <property type="match status" value="1"/>
</dbReference>
<evidence type="ECO:0000256" key="2">
    <source>
        <dbReference type="ARBA" id="ARBA00004123"/>
    </source>
</evidence>
<reference evidence="17" key="2">
    <citation type="submission" date="2025-08" db="UniProtKB">
        <authorList>
            <consortium name="Ensembl"/>
        </authorList>
    </citation>
    <scope>IDENTIFICATION</scope>
</reference>
<keyword evidence="18" id="KW-1185">Reference proteome</keyword>
<evidence type="ECO:0000256" key="11">
    <source>
        <dbReference type="ARBA" id="ARBA00023054"/>
    </source>
</evidence>
<keyword evidence="5 13" id="KW-0808">Transferase</keyword>
<dbReference type="InterPro" id="IPR058642">
    <property type="entry name" value="BRE1A/B-like_dom"/>
</dbReference>
<comment type="pathway">
    <text evidence="3 13">Protein modification; protein ubiquitination.</text>
</comment>
<dbReference type="Gene3D" id="3.30.40.10">
    <property type="entry name" value="Zinc/RING finger domain, C3HC4 (zinc finger)"/>
    <property type="match status" value="1"/>
</dbReference>
<evidence type="ECO:0000256" key="14">
    <source>
        <dbReference type="SAM" id="Coils"/>
    </source>
</evidence>
<dbReference type="GO" id="GO:0061630">
    <property type="term" value="F:ubiquitin protein ligase activity"/>
    <property type="evidence" value="ECO:0007669"/>
    <property type="project" value="UniProtKB-EC"/>
</dbReference>
<dbReference type="Proteomes" id="UP000694382">
    <property type="component" value="Chromosome Z"/>
</dbReference>
<feature type="coiled-coil region" evidence="14">
    <location>
        <begin position="222"/>
        <end position="277"/>
    </location>
</feature>
<feature type="region of interest" description="Disordered" evidence="15">
    <location>
        <begin position="1"/>
        <end position="21"/>
    </location>
</feature>
<dbReference type="PANTHER" id="PTHR23163">
    <property type="entry name" value="RING FINGER PROTEIN-RELATED"/>
    <property type="match status" value="1"/>
</dbReference>
<dbReference type="EC" id="2.3.2.27" evidence="13"/>
<dbReference type="Pfam" id="PF26052">
    <property type="entry name" value="BRE1B"/>
    <property type="match status" value="1"/>
</dbReference>
<dbReference type="GO" id="GO:0016567">
    <property type="term" value="P:protein ubiquitination"/>
    <property type="evidence" value="ECO:0007669"/>
    <property type="project" value="UniProtKB-UniRule"/>
</dbReference>
<comment type="subcellular location">
    <subcellularLocation>
        <location evidence="2 13">Nucleus</location>
    </subcellularLocation>
</comment>
<keyword evidence="6 13" id="KW-0479">Metal-binding</keyword>
<dbReference type="Ensembl" id="ENSCPVT00000028370.1">
    <property type="protein sequence ID" value="ENSCPVP00000024827.1"/>
    <property type="gene ID" value="ENSCPVG00000006332.2"/>
</dbReference>
<dbReference type="InterPro" id="IPR058643">
    <property type="entry name" value="BRE1-like_CC"/>
</dbReference>
<dbReference type="GO" id="GO:0033503">
    <property type="term" value="C:HULC complex"/>
    <property type="evidence" value="ECO:0007669"/>
    <property type="project" value="TreeGrafter"/>
</dbReference>
<keyword evidence="16" id="KW-1133">Transmembrane helix</keyword>
<keyword evidence="9 13" id="KW-0862">Zinc</keyword>
<feature type="transmembrane region" description="Helical" evidence="16">
    <location>
        <begin position="564"/>
        <end position="581"/>
    </location>
</feature>
<evidence type="ECO:0000256" key="7">
    <source>
        <dbReference type="ARBA" id="ARBA00022771"/>
    </source>
</evidence>
<evidence type="ECO:0000256" key="9">
    <source>
        <dbReference type="ARBA" id="ARBA00022833"/>
    </source>
</evidence>
<keyword evidence="12 13" id="KW-0539">Nucleus</keyword>
<sequence>MSGIGNKWTAGEPGPSAPPEKKAGLKIWAPLWRPLNLVEELDIRTLQTKNRKLAEMLDQRQAIEDDLREHIEKLERRQATDDASLLIINRYWNQVENLLSERKALVVPGPEPDSDSNQECKDERERGEAPNTLFFTSLFSQGRTGAGILLPGHLASSTSEEIESQLQGHMESSCCALAQIVTMYDKLQEKVDVLSHKLNSGETVVELNTYLSHDNGRLQELADVLSGEFSKLQERVETAESRVSVLETMIDDLQWDIDKIRKREQRLNRHLADVLERVSAGYKVYGPRSSLYGGTITIQGKFEEMNAEGEESKELAGNRLNELEELCQDLEEVTRQNEKLKCTRTSGLILCYCYILVLAGLFISKTKDLHLFYWEAMVGCKTGMISFQTKVLLCYVGRSVVCCRGVSVFAGPINREMRHLISSLQNHNHQLKGEVLRYKRKLREAQADLSKVIAGNARKEGKGLGEGGMLSLLPEIPTFLIRCAGCSEIFCGALRSANIARLWCWLCNSVVCCCVLTVVCLPFSRKAQESQKEMKLLLDIYCSAPKEQRDKVQLMAAEKAKAEVFLISLPFFFLMCYLNFFSDTLQQNLEEQIEYLQKKLHMAKCAPWGWGSRGSFSCSWNDSSEDAQSMHSFIPSVPSVSLSKVDAQLQVVHKLEEKEHLLQSSIGTGEKELGLRTQALEMNKRKAMDAAQLADDLKAQLELRCSTSKGLRYISCEDISRLHRRLESTKKPDMVPNCDEIPMEEIKDYKACLMCPCCSMHKKDAVLTKCFHVSCLECVQTRYNTRHRKCPECSVAFGASDSHRIYIG</sequence>
<feature type="region of interest" description="Disordered" evidence="15">
    <location>
        <begin position="106"/>
        <end position="127"/>
    </location>
</feature>
<dbReference type="InterPro" id="IPR001841">
    <property type="entry name" value="Znf_RING"/>
</dbReference>